<feature type="transmembrane region" description="Helical" evidence="8">
    <location>
        <begin position="101"/>
        <end position="121"/>
    </location>
</feature>
<dbReference type="EMBL" id="UINC01114661">
    <property type="protein sequence ID" value="SVC85127.1"/>
    <property type="molecule type" value="Genomic_DNA"/>
</dbReference>
<evidence type="ECO:0000256" key="7">
    <source>
        <dbReference type="ARBA" id="ARBA00023136"/>
    </source>
</evidence>
<dbReference type="PROSITE" id="PS01000">
    <property type="entry name" value="SDH_CYT_1"/>
    <property type="match status" value="1"/>
</dbReference>
<dbReference type="PIRSF" id="PIRSF000178">
    <property type="entry name" value="SDH_cyt_b560"/>
    <property type="match status" value="1"/>
</dbReference>
<dbReference type="InterPro" id="IPR014314">
    <property type="entry name" value="Succ_DH_cytb556"/>
</dbReference>
<protein>
    <recommendedName>
        <fullName evidence="10">Succinate dehydrogenase cytochrome b556 subunit</fullName>
    </recommendedName>
</protein>
<dbReference type="GO" id="GO:0046872">
    <property type="term" value="F:metal ion binding"/>
    <property type="evidence" value="ECO:0007669"/>
    <property type="project" value="UniProtKB-KW"/>
</dbReference>
<dbReference type="GO" id="GO:0016020">
    <property type="term" value="C:membrane"/>
    <property type="evidence" value="ECO:0007669"/>
    <property type="project" value="UniProtKB-SubCell"/>
</dbReference>
<dbReference type="SUPFAM" id="SSF81343">
    <property type="entry name" value="Fumarate reductase respiratory complex transmembrane subunits"/>
    <property type="match status" value="1"/>
</dbReference>
<comment type="subcellular location">
    <subcellularLocation>
        <location evidence="1">Membrane</location>
        <topology evidence="1">Multi-pass membrane protein</topology>
    </subcellularLocation>
</comment>
<organism evidence="9">
    <name type="scientific">marine metagenome</name>
    <dbReference type="NCBI Taxonomy" id="408172"/>
    <lineage>
        <taxon>unclassified sequences</taxon>
        <taxon>metagenomes</taxon>
        <taxon>ecological metagenomes</taxon>
    </lineage>
</organism>
<keyword evidence="5 8" id="KW-1133">Transmembrane helix</keyword>
<dbReference type="Gene3D" id="1.20.1300.10">
    <property type="entry name" value="Fumarate reductase/succinate dehydrogenase, transmembrane subunit"/>
    <property type="match status" value="1"/>
</dbReference>
<evidence type="ECO:0008006" key="10">
    <source>
        <dbReference type="Google" id="ProtNLM"/>
    </source>
</evidence>
<feature type="transmembrane region" description="Helical" evidence="8">
    <location>
        <begin position="68"/>
        <end position="89"/>
    </location>
</feature>
<sequence>MKLNRPLSPHVSIHKKVLTAVFSIFHRFTGISLSIGGILLSIWIVLIALGPDYYSKFEALNSLIVFKIFLFLWTLAIFYHLFNGIRYLFWSYGKMMELSTVYKSAYAVIVLSILSTLIVWVSI</sequence>
<dbReference type="PANTHER" id="PTHR10978:SF5">
    <property type="entry name" value="SUCCINATE DEHYDROGENASE CYTOCHROME B560 SUBUNIT, MITOCHONDRIAL"/>
    <property type="match status" value="1"/>
</dbReference>
<evidence type="ECO:0000313" key="9">
    <source>
        <dbReference type="EMBL" id="SVC85127.1"/>
    </source>
</evidence>
<keyword evidence="2" id="KW-0349">Heme</keyword>
<dbReference type="InterPro" id="IPR018495">
    <property type="entry name" value="Succ_DH_cyt_bsu_CS"/>
</dbReference>
<evidence type="ECO:0000256" key="1">
    <source>
        <dbReference type="ARBA" id="ARBA00004141"/>
    </source>
</evidence>
<evidence type="ECO:0000256" key="6">
    <source>
        <dbReference type="ARBA" id="ARBA00023004"/>
    </source>
</evidence>
<dbReference type="CDD" id="cd03499">
    <property type="entry name" value="SQR_TypeC_SdhC"/>
    <property type="match status" value="1"/>
</dbReference>
<evidence type="ECO:0000256" key="2">
    <source>
        <dbReference type="ARBA" id="ARBA00022617"/>
    </source>
</evidence>
<dbReference type="AlphaFoldDB" id="A0A382QJG3"/>
<dbReference type="InterPro" id="IPR034804">
    <property type="entry name" value="SQR/QFR_C/D"/>
</dbReference>
<proteinExistence type="predicted"/>
<evidence type="ECO:0000256" key="5">
    <source>
        <dbReference type="ARBA" id="ARBA00022989"/>
    </source>
</evidence>
<keyword evidence="6" id="KW-0408">Iron</keyword>
<keyword evidence="4" id="KW-0479">Metal-binding</keyword>
<dbReference type="PANTHER" id="PTHR10978">
    <property type="entry name" value="SUCCINATE DEHYDROGENASE CYTOCHROME B560 SUBUNIT"/>
    <property type="match status" value="1"/>
</dbReference>
<keyword evidence="7 8" id="KW-0472">Membrane</keyword>
<name>A0A382QJG3_9ZZZZ</name>
<dbReference type="InterPro" id="IPR000701">
    <property type="entry name" value="SuccDH_FuR_B_TM-su"/>
</dbReference>
<evidence type="ECO:0000256" key="4">
    <source>
        <dbReference type="ARBA" id="ARBA00022723"/>
    </source>
</evidence>
<dbReference type="GO" id="GO:0006099">
    <property type="term" value="P:tricarboxylic acid cycle"/>
    <property type="evidence" value="ECO:0007669"/>
    <property type="project" value="InterPro"/>
</dbReference>
<accession>A0A382QJG3</accession>
<gene>
    <name evidence="9" type="ORF">METZ01_LOCUS337981</name>
</gene>
<keyword evidence="3 8" id="KW-0812">Transmembrane</keyword>
<dbReference type="Pfam" id="PF01127">
    <property type="entry name" value="Sdh_cyt"/>
    <property type="match status" value="1"/>
</dbReference>
<evidence type="ECO:0000256" key="3">
    <source>
        <dbReference type="ARBA" id="ARBA00022692"/>
    </source>
</evidence>
<reference evidence="9" key="1">
    <citation type="submission" date="2018-05" db="EMBL/GenBank/DDBJ databases">
        <authorList>
            <person name="Lanie J.A."/>
            <person name="Ng W.-L."/>
            <person name="Kazmierczak K.M."/>
            <person name="Andrzejewski T.M."/>
            <person name="Davidsen T.M."/>
            <person name="Wayne K.J."/>
            <person name="Tettelin H."/>
            <person name="Glass J.I."/>
            <person name="Rusch D."/>
            <person name="Podicherti R."/>
            <person name="Tsui H.-C.T."/>
            <person name="Winkler M.E."/>
        </authorList>
    </citation>
    <scope>NUCLEOTIDE SEQUENCE</scope>
</reference>
<dbReference type="NCBIfam" id="TIGR02970">
    <property type="entry name" value="succ_dehyd_cytB"/>
    <property type="match status" value="1"/>
</dbReference>
<evidence type="ECO:0000256" key="8">
    <source>
        <dbReference type="SAM" id="Phobius"/>
    </source>
</evidence>
<dbReference type="GO" id="GO:0009055">
    <property type="term" value="F:electron transfer activity"/>
    <property type="evidence" value="ECO:0007669"/>
    <property type="project" value="InterPro"/>
</dbReference>
<feature type="transmembrane region" description="Helical" evidence="8">
    <location>
        <begin position="21"/>
        <end position="48"/>
    </location>
</feature>